<evidence type="ECO:0000259" key="6">
    <source>
        <dbReference type="PROSITE" id="PS51918"/>
    </source>
</evidence>
<dbReference type="SMART" id="SM00729">
    <property type="entry name" value="Elp3"/>
    <property type="match status" value="1"/>
</dbReference>
<evidence type="ECO:0000313" key="7">
    <source>
        <dbReference type="EMBL" id="WCF99639.1"/>
    </source>
</evidence>
<dbReference type="SFLD" id="SFLDG01082">
    <property type="entry name" value="B12-binding_domain_containing"/>
    <property type="match status" value="1"/>
</dbReference>
<evidence type="ECO:0000256" key="1">
    <source>
        <dbReference type="ARBA" id="ARBA00001966"/>
    </source>
</evidence>
<evidence type="ECO:0000256" key="3">
    <source>
        <dbReference type="ARBA" id="ARBA00022723"/>
    </source>
</evidence>
<keyword evidence="2" id="KW-0949">S-adenosyl-L-methionine</keyword>
<evidence type="ECO:0000256" key="5">
    <source>
        <dbReference type="ARBA" id="ARBA00023014"/>
    </source>
</evidence>
<dbReference type="InterPro" id="IPR051198">
    <property type="entry name" value="BchE-like"/>
</dbReference>
<dbReference type="InterPro" id="IPR006638">
    <property type="entry name" value="Elp3/MiaA/NifB-like_rSAM"/>
</dbReference>
<dbReference type="Proteomes" id="UP001179540">
    <property type="component" value="Chromosome"/>
</dbReference>
<keyword evidence="4" id="KW-0408">Iron</keyword>
<dbReference type="RefSeq" id="WP_271913409.1">
    <property type="nucleotide sequence ID" value="NZ_CP116613.1"/>
</dbReference>
<keyword evidence="3" id="KW-0479">Metal-binding</keyword>
<dbReference type="SFLD" id="SFLDS00029">
    <property type="entry name" value="Radical_SAM"/>
    <property type="match status" value="1"/>
</dbReference>
<dbReference type="GO" id="GO:0046872">
    <property type="term" value="F:metal ion binding"/>
    <property type="evidence" value="ECO:0007669"/>
    <property type="project" value="UniProtKB-KW"/>
</dbReference>
<sequence>MKTLILNTFSTFSTFPMFNPAYLKGYLQRDGIECQHMDINQIVWNKLLSKPFLQSLVFNKQRILETPFPYSIIYSEADFADTKERVINRIEYAINILREKDNLNIRNLQFAQAIIFRALNLIYASFGTFFMTNIPFWAKIGYDCRDVKKIYSIALDRKRNPLVSIIEEIIIDQIIPISPPIILVDILFPWDIIPALAMNLLIKKHLPKCHINYAGLGFDEFSFSRLEEHLKISNEVFFGFDSIFIHRNDSGIVELIRHIRLKNDLDNIENLYWNKDGEIRINHINKNKYFDDTVLPNYDDIDWSKYFIPERIVTDRLSYRCFWAKCSFCSINSNKTLEHSSSVEIQVHKLYKIKEKYGVSNFWFLDEACPIPFAVSVAKAIEDWGISWSLRTRLESTLTRSNMEALAKAGLKELWIGLEHVSERILSLMNKSNIIDQYQCLAKEVVHNASNIGIGLHFCHILGFPSETDEDRQQVLDFYLTLKESIGKKPFFTTFNVFGLMLGSPMISQPEKYGIIDILDSAKMFLMMKVPYKTIYGDDTDNPSIIKNLQDWSVKYLQSIVSKQSLLPLWLSIADTPYEFLLKKHYRFNPFV</sequence>
<keyword evidence="5" id="KW-0411">Iron-sulfur</keyword>
<dbReference type="Gene3D" id="3.80.30.20">
    <property type="entry name" value="tm_1862 like domain"/>
    <property type="match status" value="1"/>
</dbReference>
<dbReference type="InterPro" id="IPR007197">
    <property type="entry name" value="rSAM"/>
</dbReference>
<protein>
    <submittedName>
        <fullName evidence="7">Radical SAM protein</fullName>
    </submittedName>
</protein>
<organism evidence="7 8">
    <name type="scientific">Porphyromonas gingivalis</name>
    <name type="common">Bacteroides gingivalis</name>
    <dbReference type="NCBI Taxonomy" id="837"/>
    <lineage>
        <taxon>Bacteria</taxon>
        <taxon>Pseudomonadati</taxon>
        <taxon>Bacteroidota</taxon>
        <taxon>Bacteroidia</taxon>
        <taxon>Bacteroidales</taxon>
        <taxon>Porphyromonadaceae</taxon>
        <taxon>Porphyromonas</taxon>
    </lineage>
</organism>
<dbReference type="PANTHER" id="PTHR43409">
    <property type="entry name" value="ANAEROBIC MAGNESIUM-PROTOPORPHYRIN IX MONOMETHYL ESTER CYCLASE-RELATED"/>
    <property type="match status" value="1"/>
</dbReference>
<dbReference type="SUPFAM" id="SSF102114">
    <property type="entry name" value="Radical SAM enzymes"/>
    <property type="match status" value="1"/>
</dbReference>
<dbReference type="Pfam" id="PF04055">
    <property type="entry name" value="Radical_SAM"/>
    <property type="match status" value="1"/>
</dbReference>
<dbReference type="InterPro" id="IPR023404">
    <property type="entry name" value="rSAM_horseshoe"/>
</dbReference>
<dbReference type="EMBL" id="CP116613">
    <property type="protein sequence ID" value="WCF99639.1"/>
    <property type="molecule type" value="Genomic_DNA"/>
</dbReference>
<comment type="cofactor">
    <cofactor evidence="1">
        <name>[4Fe-4S] cluster</name>
        <dbReference type="ChEBI" id="CHEBI:49883"/>
    </cofactor>
</comment>
<dbReference type="PROSITE" id="PS51918">
    <property type="entry name" value="RADICAL_SAM"/>
    <property type="match status" value="1"/>
</dbReference>
<dbReference type="GO" id="GO:0051536">
    <property type="term" value="F:iron-sulfur cluster binding"/>
    <property type="evidence" value="ECO:0007669"/>
    <property type="project" value="UniProtKB-KW"/>
</dbReference>
<evidence type="ECO:0000313" key="8">
    <source>
        <dbReference type="Proteomes" id="UP001179540"/>
    </source>
</evidence>
<reference evidence="7" key="1">
    <citation type="submission" date="2023-01" db="EMBL/GenBank/DDBJ databases">
        <title>Phages are important unrecognized players in the ecology of the oral pathogen Porphyromonas gingivalis.</title>
        <authorList>
            <person name="Matrishin C.B."/>
            <person name="Kauffman K.M."/>
        </authorList>
    </citation>
    <scope>NUCLEOTIDE SEQUENCE</scope>
    <source>
        <strain evidence="7">HG1691old</strain>
    </source>
</reference>
<dbReference type="InterPro" id="IPR058240">
    <property type="entry name" value="rSAM_sf"/>
</dbReference>
<dbReference type="AlphaFoldDB" id="A0AAE9X9K3"/>
<name>A0AAE9X9K3_PORGN</name>
<evidence type="ECO:0000256" key="2">
    <source>
        <dbReference type="ARBA" id="ARBA00022691"/>
    </source>
</evidence>
<dbReference type="GO" id="GO:0003824">
    <property type="term" value="F:catalytic activity"/>
    <property type="evidence" value="ECO:0007669"/>
    <property type="project" value="InterPro"/>
</dbReference>
<accession>A0AAE9X9K3</accession>
<evidence type="ECO:0000256" key="4">
    <source>
        <dbReference type="ARBA" id="ARBA00023004"/>
    </source>
</evidence>
<feature type="domain" description="Radical SAM core" evidence="6">
    <location>
        <begin position="307"/>
        <end position="538"/>
    </location>
</feature>
<proteinExistence type="predicted"/>
<gene>
    <name evidence="7" type="ORF">NY149_03115</name>
</gene>